<evidence type="ECO:0000256" key="1">
    <source>
        <dbReference type="SAM" id="SignalP"/>
    </source>
</evidence>
<keyword evidence="1" id="KW-0732">Signal</keyword>
<dbReference type="Proteomes" id="UP000198846">
    <property type="component" value="Unassembled WGS sequence"/>
</dbReference>
<evidence type="ECO:0000313" key="2">
    <source>
        <dbReference type="EMBL" id="SEA49302.1"/>
    </source>
</evidence>
<proteinExistence type="predicted"/>
<dbReference type="RefSeq" id="WP_177165328.1">
    <property type="nucleotide sequence ID" value="NZ_FNQK01000015.1"/>
</dbReference>
<gene>
    <name evidence="2" type="ORF">SAMN04487990_11542</name>
</gene>
<reference evidence="2 3" key="1">
    <citation type="submission" date="2016-10" db="EMBL/GenBank/DDBJ databases">
        <authorList>
            <person name="de Groot N.N."/>
        </authorList>
    </citation>
    <scope>NUCLEOTIDE SEQUENCE [LARGE SCALE GENOMIC DNA]</scope>
    <source>
        <strain evidence="2 3">DSM 23842</strain>
    </source>
</reference>
<accession>A0A1H4BNC3</accession>
<dbReference type="EMBL" id="FNQK01000015">
    <property type="protein sequence ID" value="SEA49302.1"/>
    <property type="molecule type" value="Genomic_DNA"/>
</dbReference>
<dbReference type="STRING" id="283786.SAMN04487990_11542"/>
<protein>
    <submittedName>
        <fullName evidence="2">Uncharacterized protein</fullName>
    </submittedName>
</protein>
<feature type="chain" id="PRO_5011519041" evidence="1">
    <location>
        <begin position="23"/>
        <end position="51"/>
    </location>
</feature>
<organism evidence="2 3">
    <name type="scientific">Bizionia paragorgiae</name>
    <dbReference type="NCBI Taxonomy" id="283786"/>
    <lineage>
        <taxon>Bacteria</taxon>
        <taxon>Pseudomonadati</taxon>
        <taxon>Bacteroidota</taxon>
        <taxon>Flavobacteriia</taxon>
        <taxon>Flavobacteriales</taxon>
        <taxon>Flavobacteriaceae</taxon>
        <taxon>Bizionia</taxon>
    </lineage>
</organism>
<evidence type="ECO:0000313" key="3">
    <source>
        <dbReference type="Proteomes" id="UP000198846"/>
    </source>
</evidence>
<feature type="signal peptide" evidence="1">
    <location>
        <begin position="1"/>
        <end position="22"/>
    </location>
</feature>
<name>A0A1H4BNC3_BIZPA</name>
<dbReference type="AlphaFoldDB" id="A0A1H4BNC3"/>
<keyword evidence="3" id="KW-1185">Reference proteome</keyword>
<sequence>MKNALKLLLLVRVLAQPAKSLAQDTPLDSKYWQFSPRIGYDMPEYKNNTRI</sequence>